<dbReference type="GO" id="GO:0071260">
    <property type="term" value="P:cellular response to mechanical stimulus"/>
    <property type="evidence" value="ECO:0007669"/>
    <property type="project" value="TreeGrafter"/>
</dbReference>
<feature type="transmembrane region" description="Helical" evidence="7">
    <location>
        <begin position="792"/>
        <end position="810"/>
    </location>
</feature>
<evidence type="ECO:0000256" key="4">
    <source>
        <dbReference type="ARBA" id="ARBA00022989"/>
    </source>
</evidence>
<feature type="domain" description="Piezo transmembrane helical unit" evidence="9">
    <location>
        <begin position="1732"/>
        <end position="1851"/>
    </location>
</feature>
<feature type="domain" description="Piezo-type mechanosensitive ion channel homolog" evidence="11">
    <location>
        <begin position="578"/>
        <end position="707"/>
    </location>
</feature>
<dbReference type="InterPro" id="IPR031334">
    <property type="entry name" value="Piezo_cap_dom"/>
</dbReference>
<accession>A0AA88WPY5</accession>
<feature type="transmembrane region" description="Helical" evidence="7">
    <location>
        <begin position="916"/>
        <end position="937"/>
    </location>
</feature>
<comment type="subcellular location">
    <subcellularLocation>
        <location evidence="1">Membrane</location>
        <topology evidence="1">Multi-pass membrane protein</topology>
    </subcellularLocation>
</comment>
<dbReference type="Pfam" id="PF25288">
    <property type="entry name" value="PIEZO"/>
    <property type="match status" value="1"/>
</dbReference>
<feature type="domain" description="Piezo non-specific cation channel cap" evidence="8">
    <location>
        <begin position="2309"/>
        <end position="2584"/>
    </location>
</feature>
<feature type="transmembrane region" description="Helical" evidence="7">
    <location>
        <begin position="282"/>
        <end position="299"/>
    </location>
</feature>
<feature type="transmembrane region" description="Helical" evidence="7">
    <location>
        <begin position="822"/>
        <end position="844"/>
    </location>
</feature>
<dbReference type="InterPro" id="IPR057611">
    <property type="entry name" value="PIEZO_dom"/>
</dbReference>
<evidence type="ECO:0000313" key="13">
    <source>
        <dbReference type="Proteomes" id="UP001188597"/>
    </source>
</evidence>
<dbReference type="EMBL" id="JAVXUP010000299">
    <property type="protein sequence ID" value="KAK3031608.1"/>
    <property type="molecule type" value="Genomic_DNA"/>
</dbReference>
<evidence type="ECO:0000259" key="9">
    <source>
        <dbReference type="Pfam" id="PF23188"/>
    </source>
</evidence>
<feature type="transmembrane region" description="Helical" evidence="7">
    <location>
        <begin position="592"/>
        <end position="621"/>
    </location>
</feature>
<evidence type="ECO:0000259" key="11">
    <source>
        <dbReference type="Pfam" id="PF25288"/>
    </source>
</evidence>
<feature type="transmembrane region" description="Helical" evidence="7">
    <location>
        <begin position="483"/>
        <end position="506"/>
    </location>
</feature>
<feature type="transmembrane region" description="Helical" evidence="7">
    <location>
        <begin position="766"/>
        <end position="786"/>
    </location>
</feature>
<evidence type="ECO:0000259" key="8">
    <source>
        <dbReference type="Pfam" id="PF12166"/>
    </source>
</evidence>
<protein>
    <recommendedName>
        <fullName evidence="14">Piezo non-specific cation channel R-Ras-binding domain-containing protein</fullName>
    </recommendedName>
</protein>
<evidence type="ECO:0000256" key="3">
    <source>
        <dbReference type="ARBA" id="ARBA00022692"/>
    </source>
</evidence>
<dbReference type="GO" id="GO:0050982">
    <property type="term" value="P:detection of mechanical stimulus"/>
    <property type="evidence" value="ECO:0007669"/>
    <property type="project" value="TreeGrafter"/>
</dbReference>
<dbReference type="InterPro" id="IPR056770">
    <property type="entry name" value="Piezo_THU9_anchor"/>
</dbReference>
<feature type="transmembrane region" description="Helical" evidence="7">
    <location>
        <begin position="1203"/>
        <end position="1224"/>
    </location>
</feature>
<feature type="transmembrane region" description="Helical" evidence="7">
    <location>
        <begin position="2146"/>
        <end position="2164"/>
    </location>
</feature>
<feature type="transmembrane region" description="Helical" evidence="7">
    <location>
        <begin position="1435"/>
        <end position="1452"/>
    </location>
</feature>
<keyword evidence="13" id="KW-1185">Reference proteome</keyword>
<dbReference type="InterPro" id="IPR027272">
    <property type="entry name" value="Piezo"/>
</dbReference>
<feature type="transmembrane region" description="Helical" evidence="7">
    <location>
        <begin position="254"/>
        <end position="276"/>
    </location>
</feature>
<dbReference type="PANTHER" id="PTHR13167">
    <property type="entry name" value="PIEZO-TYPE MECHANOSENSITIVE ION CHANNEL COMPONENT"/>
    <property type="match status" value="1"/>
</dbReference>
<evidence type="ECO:0000256" key="2">
    <source>
        <dbReference type="ARBA" id="ARBA00007821"/>
    </source>
</evidence>
<evidence type="ECO:0000259" key="10">
    <source>
        <dbReference type="Pfam" id="PF24874"/>
    </source>
</evidence>
<feature type="domain" description="Piezo THU9 and anchor" evidence="10">
    <location>
        <begin position="2044"/>
        <end position="2281"/>
    </location>
</feature>
<evidence type="ECO:0000256" key="6">
    <source>
        <dbReference type="SAM" id="MobiDB-lite"/>
    </source>
</evidence>
<feature type="compositionally biased region" description="Low complexity" evidence="6">
    <location>
        <begin position="33"/>
        <end position="72"/>
    </location>
</feature>
<keyword evidence="3 7" id="KW-0812">Transmembrane</keyword>
<feature type="transmembrane region" description="Helical" evidence="7">
    <location>
        <begin position="2115"/>
        <end position="2134"/>
    </location>
</feature>
<proteinExistence type="inferred from homology"/>
<feature type="transmembrane region" description="Helical" evidence="7">
    <location>
        <begin position="633"/>
        <end position="652"/>
    </location>
</feature>
<feature type="transmembrane region" description="Helical" evidence="7">
    <location>
        <begin position="957"/>
        <end position="974"/>
    </location>
</feature>
<comment type="similarity">
    <text evidence="2">Belongs to the PIEZO (TC 1.A.75) family.</text>
</comment>
<feature type="transmembrane region" description="Helical" evidence="7">
    <location>
        <begin position="526"/>
        <end position="547"/>
    </location>
</feature>
<feature type="transmembrane region" description="Helical" evidence="7">
    <location>
        <begin position="214"/>
        <end position="234"/>
    </location>
</feature>
<organism evidence="12 13">
    <name type="scientific">Escallonia herrerae</name>
    <dbReference type="NCBI Taxonomy" id="1293975"/>
    <lineage>
        <taxon>Eukaryota</taxon>
        <taxon>Viridiplantae</taxon>
        <taxon>Streptophyta</taxon>
        <taxon>Embryophyta</taxon>
        <taxon>Tracheophyta</taxon>
        <taxon>Spermatophyta</taxon>
        <taxon>Magnoliopsida</taxon>
        <taxon>eudicotyledons</taxon>
        <taxon>Gunneridae</taxon>
        <taxon>Pentapetalae</taxon>
        <taxon>asterids</taxon>
        <taxon>campanulids</taxon>
        <taxon>Escalloniales</taxon>
        <taxon>Escalloniaceae</taxon>
        <taxon>Escallonia</taxon>
    </lineage>
</organism>
<feature type="region of interest" description="Disordered" evidence="6">
    <location>
        <begin position="1"/>
        <end position="80"/>
    </location>
</feature>
<feature type="transmembrane region" description="Helical" evidence="7">
    <location>
        <begin position="2504"/>
        <end position="2521"/>
    </location>
</feature>
<reference evidence="12" key="1">
    <citation type="submission" date="2022-12" db="EMBL/GenBank/DDBJ databases">
        <title>Draft genome assemblies for two species of Escallonia (Escalloniales).</title>
        <authorList>
            <person name="Chanderbali A."/>
            <person name="Dervinis C."/>
            <person name="Anghel I."/>
            <person name="Soltis D."/>
            <person name="Soltis P."/>
            <person name="Zapata F."/>
        </authorList>
    </citation>
    <scope>NUCLEOTIDE SEQUENCE</scope>
    <source>
        <strain evidence="12">UCBG64.0493</strain>
        <tissue evidence="12">Leaf</tissue>
    </source>
</reference>
<feature type="transmembrane region" description="Helical" evidence="7">
    <location>
        <begin position="1774"/>
        <end position="1794"/>
    </location>
</feature>
<gene>
    <name evidence="12" type="ORF">RJ639_035614</name>
</gene>
<evidence type="ECO:0000256" key="7">
    <source>
        <dbReference type="SAM" id="Phobius"/>
    </source>
</evidence>
<feature type="region of interest" description="Disordered" evidence="6">
    <location>
        <begin position="1527"/>
        <end position="1559"/>
    </location>
</feature>
<feature type="transmembrane region" description="Helical" evidence="7">
    <location>
        <begin position="1379"/>
        <end position="1396"/>
    </location>
</feature>
<evidence type="ECO:0008006" key="14">
    <source>
        <dbReference type="Google" id="ProtNLM"/>
    </source>
</evidence>
<dbReference type="Pfam" id="PF24874">
    <property type="entry name" value="Piezo_THU9_anchor"/>
    <property type="match status" value="1"/>
</dbReference>
<feature type="transmembrane region" description="Helical" evidence="7">
    <location>
        <begin position="2045"/>
        <end position="2068"/>
    </location>
</feature>
<evidence type="ECO:0000256" key="5">
    <source>
        <dbReference type="ARBA" id="ARBA00023136"/>
    </source>
</evidence>
<feature type="transmembrane region" description="Helical" evidence="7">
    <location>
        <begin position="1175"/>
        <end position="1196"/>
    </location>
</feature>
<feature type="transmembrane region" description="Helical" evidence="7">
    <location>
        <begin position="450"/>
        <end position="471"/>
    </location>
</feature>
<keyword evidence="5 7" id="KW-0472">Membrane</keyword>
<feature type="transmembrane region" description="Helical" evidence="7">
    <location>
        <begin position="311"/>
        <end position="329"/>
    </location>
</feature>
<dbReference type="GO" id="GO:0042391">
    <property type="term" value="P:regulation of membrane potential"/>
    <property type="evidence" value="ECO:0007669"/>
    <property type="project" value="TreeGrafter"/>
</dbReference>
<dbReference type="Pfam" id="PF12166">
    <property type="entry name" value="Piezo_cap"/>
    <property type="match status" value="1"/>
</dbReference>
<feature type="transmembrane region" description="Helical" evidence="7">
    <location>
        <begin position="2088"/>
        <end position="2108"/>
    </location>
</feature>
<feature type="transmembrane region" description="Helical" evidence="7">
    <location>
        <begin position="1736"/>
        <end position="1762"/>
    </location>
</feature>
<dbReference type="Pfam" id="PF23188">
    <property type="entry name" value="THU_Piezo1"/>
    <property type="match status" value="1"/>
</dbReference>
<dbReference type="GO" id="GO:0008381">
    <property type="term" value="F:mechanosensitive monoatomic ion channel activity"/>
    <property type="evidence" value="ECO:0007669"/>
    <property type="project" value="InterPro"/>
</dbReference>
<name>A0AA88WPY5_9ASTE</name>
<dbReference type="PANTHER" id="PTHR13167:SF46">
    <property type="entry name" value="PIEZO NON-SPECIFIC CATION CHANNEL R-RAS-BINDING DOMAIN-CONTAINING PROTEIN"/>
    <property type="match status" value="1"/>
</dbReference>
<dbReference type="Proteomes" id="UP001188597">
    <property type="component" value="Unassembled WGS sequence"/>
</dbReference>
<feature type="transmembrane region" description="Helical" evidence="7">
    <location>
        <begin position="2259"/>
        <end position="2280"/>
    </location>
</feature>
<evidence type="ECO:0000256" key="1">
    <source>
        <dbReference type="ARBA" id="ARBA00004141"/>
    </source>
</evidence>
<feature type="transmembrane region" description="Helical" evidence="7">
    <location>
        <begin position="357"/>
        <end position="376"/>
    </location>
</feature>
<feature type="transmembrane region" description="Helical" evidence="7">
    <location>
        <begin position="160"/>
        <end position="183"/>
    </location>
</feature>
<keyword evidence="4 7" id="KW-1133">Transmembrane helix</keyword>
<evidence type="ECO:0000313" key="12">
    <source>
        <dbReference type="EMBL" id="KAK3031608.1"/>
    </source>
</evidence>
<sequence length="2586" mass="295015">MSRHARITSYPESEGPEEVLASCVPGMTNIGGSRSITSPASPPASTSGSSLPSSTSSSSSSSTITSSMSDSGSGSGTARERDELVKSIRESILEIKLKSLIDVLGISTRFSVNNNEATGSLTLLIVLFNEFLESIFDLFEHAYVIELCFTDGSRCRRRSLVSWFVVTLSLLAIISHATFHVILSFAGDQWSIADAQWAKLIGFARNQSWRSPSVIYFLVIQLSAALVALTEIYWSKVVPDSSRGLSLRQLDSSFEQIGSHLRVVCCLLLPAIQLVVGISHPSWVSLPFFLCSCIGLVDWSLTSNFLGLFRWWRYLLFYGGLNIVLLYVYQLPIEFSTKFQWFAGFIGLFKFSAKSQWSETCSGLSLLLFYVMLSCIRCDLMEMNIILCTKENSLIENLLPSKHSFFIHESRSGMKHSNVLLRGAVFRTFSINFFTYGFPISLFALSFWSFQFASLCAFGLLAYVGYLLYAFPSLLHLHRLNVLLLVFILLWAISTYVFNVAFTILNKKLLQDMAMWETVGLWHYPIPGYFLLAQFCLGVLVALSNLVNSSVLSYLSDSVHLSTNGHPAVEDEVKEVLIVATIAWGLRKSSRAIVLVLILSIALKPGFIHAVYMVFFMIYLLSNSISKTMRKSLILLCEAHFAVLYILQLSLISKALEQKGWWGLKILSQLGLLDHASSWDFIKIAGLACFCSIHSHGFGMLLSFSAIVQQTPFPPIGWNIMRAGLNESVLSSVYTSISRESTGCDSSHESKITLYLRTIGQKFLSAYRSCGTYIVCLTILSTVYLVTPNYATFGYLFFLLLWINGRQILGKTRTRLWFPLKVYSVGMFILIYSLSVFLSFETWLSGKMDLYPAFGYNPDASMLRNVWESLSIVIVMELYSYERRLSKSLKLLDYEEPVVENFAFIKRILIWHSEKILFLALLYASLSPISAFGFVYLLGLVICSTLPKSTHIPGKIFLIYSGFLLMIDYLFQMWGELAEMFPHQKYSYISFFLGLQLFKPGFFGLESGMRGKVLVVVACVLQYNVFHWLENIPCDSTNKGKWDEPCALFQSTEERARVVSVFAKERQPSKDSIPLLEKRQRATSNFSPSFGTGISQVSNSVSLEGRNTRSYSFKYTRGSSKENHKSQRKSISFLRKERLDMQKTGMKIYIRYCVENMFNLFGLEINMVALLLASFAVLNAISLLYIASLAACVLIPRHVIRRFWPIFVFVFASVLTLEYLTIWLNVTSWEQEPPIEAKVACCDCWRDSDIFFDYCKKCWLGFIVDDPRMLVSYYMVFMLACFKLRADHLSSLSELQTYLQMKKASVWSDLSFETKSMWTVIDYLRLYSYCHLLDLVLALMLITGTLEYDILHFGYLGFALLFFRMRLQILKKKNRIFKFLRMYNFALIVFSLAYQSPFVGDSSSSEGKYEAIDYMYEVIGFYKYDYGFRITSRSALVEIIIFMLVSLQSYMFSTQEFDYVSKYLEAEQVDALVREQEKRAAWKTAQLQHIRKSEEQKRLRNLQVENMKTEMLNLQMQLHRMSMKANCGNTSPGSEGCRMRKNSVLNSSEGSGAADRDQNDFRKHDLNFSDDSLFHFELSSSPTSVRTRSPSGLEAMGKSLDLLQEIIELKERPFKSELLYSDRGEDGKYQAKKNPLTSAAHLIGDGVSHMKSLGNMAVAKLVNFFDIEYEEPDSNECFSDNEVYYELENQNTGSEPLEQTFSLLSGSERNLPDSTCLQIGIILRYMWVQMRSNNDIVCYCCFVLIFLWNFSLLSMVYLAALFLYALCVNTGPSYLFWVVMLIYSEACILLQYLYQIIIQHSGFSIHVDFLQELGFPENKITSSFVMSNLPLFLVYIFTLLQTSITARDGEWASLTEFSSLKRKNLYQKESLELLTYWDRIQKLLLLVKDATKVTVRSLIRYWKSVTQGAETPPYFVQLSMEVTAWPDDGIQPERIESGINKLLKVVHDVRCKEKNPTSLCLESRVRVQSIERSPENPTIALAVFEVVYASLLMESVPVEWYKSLTPAADVANEIFIAQRVGILEEIGFPYFIQSVIGGGRREIDLYAYVFCADLAVFFLVAIFYQSIIKNNSEFLEVYQLEDQFPKEFVFILMVIFFLIVLDRIIYLCSFATGKVIFYLFTLVLYTYSVTKYAWYTKPSNQHAGRLALRAIYLMKAISFALQAIQIRYGIPHESTLYRQFLTSSVSQINFLGFRLYRALPFLYELRCVLDWSCTTTSLTMYDWLKLEDIHASLFLVKCDVNLNRVTHQQGQKQTKRTKFCNGICLFLVLLCVIWAPMLMYSSGNPTNIANPIKDARVQMDLKTIGGSLTLFETSLCKKLSWDELDGHVDLDPQGYLSAYTVKDIQLICCQADASTLWLVPPAVQARLGQSLTWSMNFVFSWQFTRDRPKGKEVVKYELHVQDQDLPTPVKVMNVLNGTTNSFRINNVYPRYFRVTGSGDVRFLEQAVNLVSGDIVLNRGNGEWWSFHDVDASDVSGCGGLAGPMAIIVSEETPQGILGETLNKFSIWGLYITFVLAVGRFIRLQCSDLRMRIPFENLPSCDRLLAICEDIYAARAEGELEVEEVLYWTLVKIYRSPHMLLEYTKLD</sequence>
<dbReference type="GO" id="GO:0016020">
    <property type="term" value="C:membrane"/>
    <property type="evidence" value="ECO:0007669"/>
    <property type="project" value="UniProtKB-SubCell"/>
</dbReference>
<comment type="caution">
    <text evidence="12">The sequence shown here is derived from an EMBL/GenBank/DDBJ whole genome shotgun (WGS) entry which is preliminary data.</text>
</comment>
<feature type="transmembrane region" description="Helical" evidence="7">
    <location>
        <begin position="424"/>
        <end position="444"/>
    </location>
</feature>
<dbReference type="GO" id="GO:0005261">
    <property type="term" value="F:monoatomic cation channel activity"/>
    <property type="evidence" value="ECO:0007669"/>
    <property type="project" value="TreeGrafter"/>
</dbReference>
<dbReference type="InterPro" id="IPR056768">
    <property type="entry name" value="THU_Piezo"/>
</dbReference>